<gene>
    <name evidence="1" type="ORF">KSP40_PGU010441</name>
</gene>
<dbReference type="Proteomes" id="UP001412067">
    <property type="component" value="Unassembled WGS sequence"/>
</dbReference>
<organism evidence="1 2">
    <name type="scientific">Platanthera guangdongensis</name>
    <dbReference type="NCBI Taxonomy" id="2320717"/>
    <lineage>
        <taxon>Eukaryota</taxon>
        <taxon>Viridiplantae</taxon>
        <taxon>Streptophyta</taxon>
        <taxon>Embryophyta</taxon>
        <taxon>Tracheophyta</taxon>
        <taxon>Spermatophyta</taxon>
        <taxon>Magnoliopsida</taxon>
        <taxon>Liliopsida</taxon>
        <taxon>Asparagales</taxon>
        <taxon>Orchidaceae</taxon>
        <taxon>Orchidoideae</taxon>
        <taxon>Orchideae</taxon>
        <taxon>Orchidinae</taxon>
        <taxon>Platanthera</taxon>
    </lineage>
</organism>
<sequence>MVSTSHYLLLVKFVWSLNYYVILSRHPSWRSSPSLQRTMDPFADILFGRSMTACYHQMSRRNWSGIIRLTRYSSSKAATNQVVDGCM</sequence>
<keyword evidence="2" id="KW-1185">Reference proteome</keyword>
<dbReference type="EMBL" id="JBBWWR010000017">
    <property type="protein sequence ID" value="KAK8945316.1"/>
    <property type="molecule type" value="Genomic_DNA"/>
</dbReference>
<proteinExistence type="predicted"/>
<protein>
    <recommendedName>
        <fullName evidence="3">Secreted protein</fullName>
    </recommendedName>
</protein>
<evidence type="ECO:0008006" key="3">
    <source>
        <dbReference type="Google" id="ProtNLM"/>
    </source>
</evidence>
<comment type="caution">
    <text evidence="1">The sequence shown here is derived from an EMBL/GenBank/DDBJ whole genome shotgun (WGS) entry which is preliminary data.</text>
</comment>
<evidence type="ECO:0000313" key="2">
    <source>
        <dbReference type="Proteomes" id="UP001412067"/>
    </source>
</evidence>
<accession>A0ABR2LM86</accession>
<evidence type="ECO:0000313" key="1">
    <source>
        <dbReference type="EMBL" id="KAK8945316.1"/>
    </source>
</evidence>
<name>A0ABR2LM86_9ASPA</name>
<reference evidence="1 2" key="1">
    <citation type="journal article" date="2022" name="Nat. Plants">
        <title>Genomes of leafy and leafless Platanthera orchids illuminate the evolution of mycoheterotrophy.</title>
        <authorList>
            <person name="Li M.H."/>
            <person name="Liu K.W."/>
            <person name="Li Z."/>
            <person name="Lu H.C."/>
            <person name="Ye Q.L."/>
            <person name="Zhang D."/>
            <person name="Wang J.Y."/>
            <person name="Li Y.F."/>
            <person name="Zhong Z.M."/>
            <person name="Liu X."/>
            <person name="Yu X."/>
            <person name="Liu D.K."/>
            <person name="Tu X.D."/>
            <person name="Liu B."/>
            <person name="Hao Y."/>
            <person name="Liao X.Y."/>
            <person name="Jiang Y.T."/>
            <person name="Sun W.H."/>
            <person name="Chen J."/>
            <person name="Chen Y.Q."/>
            <person name="Ai Y."/>
            <person name="Zhai J.W."/>
            <person name="Wu S.S."/>
            <person name="Zhou Z."/>
            <person name="Hsiao Y.Y."/>
            <person name="Wu W.L."/>
            <person name="Chen Y.Y."/>
            <person name="Lin Y.F."/>
            <person name="Hsu J.L."/>
            <person name="Li C.Y."/>
            <person name="Wang Z.W."/>
            <person name="Zhao X."/>
            <person name="Zhong W.Y."/>
            <person name="Ma X.K."/>
            <person name="Ma L."/>
            <person name="Huang J."/>
            <person name="Chen G.Z."/>
            <person name="Huang M.Z."/>
            <person name="Huang L."/>
            <person name="Peng D.H."/>
            <person name="Luo Y.B."/>
            <person name="Zou S.Q."/>
            <person name="Chen S.P."/>
            <person name="Lan S."/>
            <person name="Tsai W.C."/>
            <person name="Van de Peer Y."/>
            <person name="Liu Z.J."/>
        </authorList>
    </citation>
    <scope>NUCLEOTIDE SEQUENCE [LARGE SCALE GENOMIC DNA]</scope>
    <source>
        <strain evidence="1">Lor288</strain>
    </source>
</reference>